<reference evidence="1 2" key="1">
    <citation type="journal article" date="2013" name="Genome Announc.">
        <title>Draft Genome Sequence of Helicobacter fennelliae Strain MRY12-0050, Isolated from a Bacteremia Patient.</title>
        <authorList>
            <person name="Rimbara E."/>
            <person name="Matsui M."/>
            <person name="Mori S."/>
            <person name="Suzuki S."/>
            <person name="Suzuki M."/>
            <person name="Kim H."/>
            <person name="Sekizuka T."/>
            <person name="Kuroda M."/>
            <person name="Shibayama K."/>
        </authorList>
    </citation>
    <scope>NUCLEOTIDE SEQUENCE [LARGE SCALE GENOMIC DNA]</scope>
    <source>
        <strain evidence="1 2">MRY12-0050</strain>
    </source>
</reference>
<proteinExistence type="predicted"/>
<name>T1DVE9_9HELI</name>
<keyword evidence="2" id="KW-1185">Reference proteome</keyword>
<accession>T1DVE9</accession>
<gene>
    <name evidence="1" type="ORF">HFN_2100</name>
</gene>
<organism evidence="1 2">
    <name type="scientific">Helicobacter fennelliae MRY12-0050</name>
    <dbReference type="NCBI Taxonomy" id="1325130"/>
    <lineage>
        <taxon>Bacteria</taxon>
        <taxon>Pseudomonadati</taxon>
        <taxon>Campylobacterota</taxon>
        <taxon>Epsilonproteobacteria</taxon>
        <taxon>Campylobacterales</taxon>
        <taxon>Helicobacteraceae</taxon>
        <taxon>Helicobacter</taxon>
    </lineage>
</organism>
<evidence type="ECO:0000313" key="1">
    <source>
        <dbReference type="EMBL" id="GAD18688.1"/>
    </source>
</evidence>
<evidence type="ECO:0000313" key="2">
    <source>
        <dbReference type="Proteomes" id="UP000018143"/>
    </source>
</evidence>
<dbReference type="Proteomes" id="UP000018143">
    <property type="component" value="Unassembled WGS sequence"/>
</dbReference>
<dbReference type="RefSeq" id="WP_023947486.1">
    <property type="nucleotide sequence ID" value="NZ_BASD01000009.1"/>
</dbReference>
<comment type="caution">
    <text evidence="1">The sequence shown here is derived from an EMBL/GenBank/DDBJ whole genome shotgun (WGS) entry which is preliminary data.</text>
</comment>
<dbReference type="EMBL" id="BASD01000009">
    <property type="protein sequence ID" value="GAD18688.1"/>
    <property type="molecule type" value="Genomic_DNA"/>
</dbReference>
<sequence>MSEAQNRGKTSFEVPLIVDIDPNFQSYIDSKAEVKLISLHVPKIISLHAPKGLSQNTQLCIGGNLLYQQSLTIYTENPSQSPSKKKIPQISIDKFLLTRSSLKAISSPEKEENQTSQILAKRQVENPKDSDFYEVVLYQNTKNNTNQISVKGFVRKDDVIPCDEVNTREVPDYTKAEAIMQTINTLESKSIKPNLFALLQNNKVVGYKHKTDNFKSSLELAKSYKLDNIDLLESPNSGDYEGNHGGDKRVVYDRGAGFYPQVINVDFIFLGADDVNASKKAKNRTKNLRNQKGIQTILALYPNATYLFDNEWLTFVDFTQFRF</sequence>
<protein>
    <submittedName>
        <fullName evidence="1">Uncharacterized protein</fullName>
    </submittedName>
</protein>
<dbReference type="AlphaFoldDB" id="T1DVE9"/>